<evidence type="ECO:0000259" key="6">
    <source>
        <dbReference type="Pfam" id="PF04116"/>
    </source>
</evidence>
<accession>A0A5N6TK65</accession>
<evidence type="ECO:0000256" key="3">
    <source>
        <dbReference type="ARBA" id="ARBA00022989"/>
    </source>
</evidence>
<gene>
    <name evidence="7" type="ORF">BDV25DRAFT_143490</name>
</gene>
<dbReference type="InterPro" id="IPR050307">
    <property type="entry name" value="Sterol_Desaturase_Related"/>
</dbReference>
<dbReference type="GO" id="GO:0016491">
    <property type="term" value="F:oxidoreductase activity"/>
    <property type="evidence" value="ECO:0007669"/>
    <property type="project" value="InterPro"/>
</dbReference>
<dbReference type="OrthoDB" id="408954at2759"/>
<feature type="transmembrane region" description="Helical" evidence="5">
    <location>
        <begin position="56"/>
        <end position="77"/>
    </location>
</feature>
<keyword evidence="8" id="KW-1185">Reference proteome</keyword>
<dbReference type="Pfam" id="PF04116">
    <property type="entry name" value="FA_hydroxylase"/>
    <property type="match status" value="1"/>
</dbReference>
<keyword evidence="4 5" id="KW-0472">Membrane</keyword>
<sequence>MTLSYEASWAHFLSLYPPALIELLGGALIQYAGVLIGAAAATYIKPSLRPSTAKTLPLALFNITLGAFAHLLCLLALSQRTQKPLSTVSLTTMDPSFPQIGPMLAVFAQGFFLFDVYFYTVHAILHKEPLYRYFHSWHHGVKDKTPTAAYYNHPVEHVFVHMVGSYWIPVFAGAHVLSFFAAGLYYAVSAQVVHSGLYMPFMNHDGHDIDLGKNVGAFGMLDLCLGSFMSRGEVTEWERKWTSKVSKRVE</sequence>
<evidence type="ECO:0000256" key="4">
    <source>
        <dbReference type="ARBA" id="ARBA00023136"/>
    </source>
</evidence>
<organism evidence="7 8">
    <name type="scientific">Aspergillus avenaceus</name>
    <dbReference type="NCBI Taxonomy" id="36643"/>
    <lineage>
        <taxon>Eukaryota</taxon>
        <taxon>Fungi</taxon>
        <taxon>Dikarya</taxon>
        <taxon>Ascomycota</taxon>
        <taxon>Pezizomycotina</taxon>
        <taxon>Eurotiomycetes</taxon>
        <taxon>Eurotiomycetidae</taxon>
        <taxon>Eurotiales</taxon>
        <taxon>Aspergillaceae</taxon>
        <taxon>Aspergillus</taxon>
        <taxon>Aspergillus subgen. Circumdati</taxon>
    </lineage>
</organism>
<dbReference type="EMBL" id="ML742249">
    <property type="protein sequence ID" value="KAE8146660.1"/>
    <property type="molecule type" value="Genomic_DNA"/>
</dbReference>
<dbReference type="AlphaFoldDB" id="A0A5N6TK65"/>
<dbReference type="GO" id="GO:0005506">
    <property type="term" value="F:iron ion binding"/>
    <property type="evidence" value="ECO:0007669"/>
    <property type="project" value="InterPro"/>
</dbReference>
<dbReference type="PANTHER" id="PTHR11863">
    <property type="entry name" value="STEROL DESATURASE"/>
    <property type="match status" value="1"/>
</dbReference>
<keyword evidence="2 5" id="KW-0812">Transmembrane</keyword>
<dbReference type="Proteomes" id="UP000325780">
    <property type="component" value="Unassembled WGS sequence"/>
</dbReference>
<evidence type="ECO:0000256" key="1">
    <source>
        <dbReference type="ARBA" id="ARBA00004370"/>
    </source>
</evidence>
<feature type="transmembrane region" description="Helical" evidence="5">
    <location>
        <begin position="20"/>
        <end position="44"/>
    </location>
</feature>
<evidence type="ECO:0000313" key="8">
    <source>
        <dbReference type="Proteomes" id="UP000325780"/>
    </source>
</evidence>
<dbReference type="GO" id="GO:0016020">
    <property type="term" value="C:membrane"/>
    <property type="evidence" value="ECO:0007669"/>
    <property type="project" value="UniProtKB-SubCell"/>
</dbReference>
<evidence type="ECO:0000313" key="7">
    <source>
        <dbReference type="EMBL" id="KAE8146660.1"/>
    </source>
</evidence>
<feature type="transmembrane region" description="Helical" evidence="5">
    <location>
        <begin position="97"/>
        <end position="119"/>
    </location>
</feature>
<dbReference type="InterPro" id="IPR006694">
    <property type="entry name" value="Fatty_acid_hydroxylase"/>
</dbReference>
<reference evidence="7 8" key="1">
    <citation type="submission" date="2019-04" db="EMBL/GenBank/DDBJ databases">
        <title>Friends and foes A comparative genomics study of 23 Aspergillus species from section Flavi.</title>
        <authorList>
            <consortium name="DOE Joint Genome Institute"/>
            <person name="Kjaerbolling I."/>
            <person name="Vesth T."/>
            <person name="Frisvad J.C."/>
            <person name="Nybo J.L."/>
            <person name="Theobald S."/>
            <person name="Kildgaard S."/>
            <person name="Isbrandt T."/>
            <person name="Kuo A."/>
            <person name="Sato A."/>
            <person name="Lyhne E.K."/>
            <person name="Kogle M.E."/>
            <person name="Wiebenga A."/>
            <person name="Kun R.S."/>
            <person name="Lubbers R.J."/>
            <person name="Makela M.R."/>
            <person name="Barry K."/>
            <person name="Chovatia M."/>
            <person name="Clum A."/>
            <person name="Daum C."/>
            <person name="Haridas S."/>
            <person name="He G."/>
            <person name="LaButti K."/>
            <person name="Lipzen A."/>
            <person name="Mondo S."/>
            <person name="Riley R."/>
            <person name="Salamov A."/>
            <person name="Simmons B.A."/>
            <person name="Magnuson J.K."/>
            <person name="Henrissat B."/>
            <person name="Mortensen U.H."/>
            <person name="Larsen T.O."/>
            <person name="Devries R.P."/>
            <person name="Grigoriev I.V."/>
            <person name="Machida M."/>
            <person name="Baker S.E."/>
            <person name="Andersen M.R."/>
        </authorList>
    </citation>
    <scope>NUCLEOTIDE SEQUENCE [LARGE SCALE GENOMIC DNA]</scope>
    <source>
        <strain evidence="7 8">IBT 18842</strain>
    </source>
</reference>
<dbReference type="GO" id="GO:0008610">
    <property type="term" value="P:lipid biosynthetic process"/>
    <property type="evidence" value="ECO:0007669"/>
    <property type="project" value="InterPro"/>
</dbReference>
<comment type="subcellular location">
    <subcellularLocation>
        <location evidence="1">Membrane</location>
    </subcellularLocation>
</comment>
<protein>
    <recommendedName>
        <fullName evidence="6">Fatty acid hydroxylase domain-containing protein</fullName>
    </recommendedName>
</protein>
<evidence type="ECO:0000256" key="5">
    <source>
        <dbReference type="SAM" id="Phobius"/>
    </source>
</evidence>
<proteinExistence type="predicted"/>
<feature type="transmembrane region" description="Helical" evidence="5">
    <location>
        <begin position="166"/>
        <end position="188"/>
    </location>
</feature>
<keyword evidence="3 5" id="KW-1133">Transmembrane helix</keyword>
<evidence type="ECO:0000256" key="2">
    <source>
        <dbReference type="ARBA" id="ARBA00022692"/>
    </source>
</evidence>
<name>A0A5N6TK65_ASPAV</name>
<feature type="domain" description="Fatty acid hydroxylase" evidence="6">
    <location>
        <begin position="109"/>
        <end position="202"/>
    </location>
</feature>